<protein>
    <submittedName>
        <fullName evidence="1">Uncharacterized protein</fullName>
    </submittedName>
</protein>
<evidence type="ECO:0000313" key="1">
    <source>
        <dbReference type="EMBL" id="JAH12184.1"/>
    </source>
</evidence>
<reference evidence="1" key="2">
    <citation type="journal article" date="2015" name="Fish Shellfish Immunol.">
        <title>Early steps in the European eel (Anguilla anguilla)-Vibrio vulnificus interaction in the gills: Role of the RtxA13 toxin.</title>
        <authorList>
            <person name="Callol A."/>
            <person name="Pajuelo D."/>
            <person name="Ebbesson L."/>
            <person name="Teles M."/>
            <person name="MacKenzie S."/>
            <person name="Amaro C."/>
        </authorList>
    </citation>
    <scope>NUCLEOTIDE SEQUENCE</scope>
</reference>
<reference evidence="1" key="1">
    <citation type="submission" date="2014-11" db="EMBL/GenBank/DDBJ databases">
        <authorList>
            <person name="Amaro Gonzalez C."/>
        </authorList>
    </citation>
    <scope>NUCLEOTIDE SEQUENCE</scope>
</reference>
<dbReference type="EMBL" id="GBXM01096393">
    <property type="protein sequence ID" value="JAH12184.1"/>
    <property type="molecule type" value="Transcribed_RNA"/>
</dbReference>
<organism evidence="1">
    <name type="scientific">Anguilla anguilla</name>
    <name type="common">European freshwater eel</name>
    <name type="synonym">Muraena anguilla</name>
    <dbReference type="NCBI Taxonomy" id="7936"/>
    <lineage>
        <taxon>Eukaryota</taxon>
        <taxon>Metazoa</taxon>
        <taxon>Chordata</taxon>
        <taxon>Craniata</taxon>
        <taxon>Vertebrata</taxon>
        <taxon>Euteleostomi</taxon>
        <taxon>Actinopterygii</taxon>
        <taxon>Neopterygii</taxon>
        <taxon>Teleostei</taxon>
        <taxon>Anguilliformes</taxon>
        <taxon>Anguillidae</taxon>
        <taxon>Anguilla</taxon>
    </lineage>
</organism>
<sequence length="18" mass="2052">MSVLSDLTTRCLFHSVSR</sequence>
<dbReference type="AlphaFoldDB" id="A0A0E9Q5Z3"/>
<accession>A0A0E9Q5Z3</accession>
<name>A0A0E9Q5Z3_ANGAN</name>
<proteinExistence type="predicted"/>